<reference evidence="2" key="1">
    <citation type="submission" date="2024-06" db="EMBL/GenBank/DDBJ databases">
        <authorList>
            <consortium name="consrtm"/>
            <person name="Uemura M."/>
            <person name="Terahara T."/>
        </authorList>
    </citation>
    <scope>NUCLEOTIDE SEQUENCE</scope>
    <source>
        <strain evidence="2">KM77-8</strain>
    </source>
</reference>
<feature type="region of interest" description="Disordered" evidence="1">
    <location>
        <begin position="37"/>
        <end position="60"/>
    </location>
</feature>
<sequence length="60" mass="6435">MAQGREPGAETVGEGQVVGADRVHADFRDEFEEARSAVYSNRAGLESNRRAERASSVTGP</sequence>
<evidence type="ECO:0000256" key="1">
    <source>
        <dbReference type="SAM" id="MobiDB-lite"/>
    </source>
</evidence>
<reference evidence="2" key="2">
    <citation type="submission" date="2024-07" db="EMBL/GenBank/DDBJ databases">
        <title>Streptomyces haneummycinica sp. nov., a new antibiotic-producing actinobacterium isolated from marine sediment.</title>
        <authorList>
            <person name="Uemura M."/>
            <person name="Hamada M."/>
            <person name="Hirano S."/>
            <person name="Kobayashi K."/>
            <person name="Ohshiro T."/>
            <person name="Kobayashi T."/>
            <person name="Terahara T."/>
        </authorList>
    </citation>
    <scope>NUCLEOTIDE SEQUENCE</scope>
    <source>
        <strain evidence="2">KM77-8</strain>
    </source>
</reference>
<name>A0AAT9HSV9_9ACTN</name>
<organism evidence="2">
    <name type="scientific">Streptomyces haneummycinicus</name>
    <dbReference type="NCBI Taxonomy" id="3074435"/>
    <lineage>
        <taxon>Bacteria</taxon>
        <taxon>Bacillati</taxon>
        <taxon>Actinomycetota</taxon>
        <taxon>Actinomycetes</taxon>
        <taxon>Kitasatosporales</taxon>
        <taxon>Streptomycetaceae</taxon>
        <taxon>Streptomyces</taxon>
    </lineage>
</organism>
<dbReference type="AlphaFoldDB" id="A0AAT9HSV9"/>
<dbReference type="EMBL" id="AP035768">
    <property type="protein sequence ID" value="BFO20442.1"/>
    <property type="molecule type" value="Genomic_DNA"/>
</dbReference>
<evidence type="ECO:0000313" key="2">
    <source>
        <dbReference type="EMBL" id="BFO20442.1"/>
    </source>
</evidence>
<proteinExistence type="predicted"/>
<protein>
    <submittedName>
        <fullName evidence="2">Uncharacterized protein</fullName>
    </submittedName>
</protein>
<gene>
    <name evidence="2" type="ORF">SHKM778_68300</name>
</gene>
<feature type="region of interest" description="Disordered" evidence="1">
    <location>
        <begin position="1"/>
        <end position="20"/>
    </location>
</feature>
<accession>A0AAT9HSV9</accession>